<dbReference type="PANTHER" id="PTHR18919">
    <property type="entry name" value="ACETYL-COA C-ACYLTRANSFERASE"/>
    <property type="match status" value="1"/>
</dbReference>
<evidence type="ECO:0000256" key="2">
    <source>
        <dbReference type="ARBA" id="ARBA00022679"/>
    </source>
</evidence>
<dbReference type="InterPro" id="IPR020616">
    <property type="entry name" value="Thiolase_N"/>
</dbReference>
<dbReference type="PROSITE" id="PS00098">
    <property type="entry name" value="THIOLASE_1"/>
    <property type="match status" value="1"/>
</dbReference>
<dbReference type="InterPro" id="IPR020610">
    <property type="entry name" value="Thiolase_AS"/>
</dbReference>
<dbReference type="Proteomes" id="UP000661918">
    <property type="component" value="Unassembled WGS sequence"/>
</dbReference>
<dbReference type="Gene3D" id="3.40.47.10">
    <property type="match status" value="2"/>
</dbReference>
<dbReference type="SUPFAM" id="SSF53901">
    <property type="entry name" value="Thiolase-like"/>
    <property type="match status" value="2"/>
</dbReference>
<dbReference type="InterPro" id="IPR020613">
    <property type="entry name" value="Thiolase_CS"/>
</dbReference>
<dbReference type="Pfam" id="PF00108">
    <property type="entry name" value="Thiolase_N"/>
    <property type="match status" value="1"/>
</dbReference>
<dbReference type="Pfam" id="PF02803">
    <property type="entry name" value="Thiolase_C"/>
    <property type="match status" value="1"/>
</dbReference>
<dbReference type="InterPro" id="IPR016039">
    <property type="entry name" value="Thiolase-like"/>
</dbReference>
<evidence type="ECO:0000313" key="8">
    <source>
        <dbReference type="Proteomes" id="UP000661918"/>
    </source>
</evidence>
<feature type="domain" description="Thiolase N-terminal" evidence="5">
    <location>
        <begin position="16"/>
        <end position="269"/>
    </location>
</feature>
<reference evidence="8" key="1">
    <citation type="journal article" date="2019" name="Int. J. Syst. Evol. Microbiol.">
        <title>The Global Catalogue of Microorganisms (GCM) 10K type strain sequencing project: providing services to taxonomists for standard genome sequencing and annotation.</title>
        <authorList>
            <consortium name="The Broad Institute Genomics Platform"/>
            <consortium name="The Broad Institute Genome Sequencing Center for Infectious Disease"/>
            <person name="Wu L."/>
            <person name="Ma J."/>
        </authorList>
    </citation>
    <scope>NUCLEOTIDE SEQUENCE [LARGE SCALE GENOMIC DNA]</scope>
    <source>
        <strain evidence="8">JCM 15443</strain>
    </source>
</reference>
<evidence type="ECO:0000259" key="6">
    <source>
        <dbReference type="Pfam" id="PF02803"/>
    </source>
</evidence>
<comment type="similarity">
    <text evidence="1 4">Belongs to the thiolase-like superfamily. Thiolase family.</text>
</comment>
<evidence type="ECO:0000256" key="3">
    <source>
        <dbReference type="ARBA" id="ARBA00023315"/>
    </source>
</evidence>
<proteinExistence type="inferred from homology"/>
<dbReference type="InterPro" id="IPR002155">
    <property type="entry name" value="Thiolase"/>
</dbReference>
<keyword evidence="8" id="KW-1185">Reference proteome</keyword>
<feature type="domain" description="Thiolase C-terminal" evidence="6">
    <location>
        <begin position="279"/>
        <end position="399"/>
    </location>
</feature>
<keyword evidence="2 4" id="KW-0808">Transferase</keyword>
<dbReference type="InterPro" id="IPR020615">
    <property type="entry name" value="Thiolase_acyl_enz_int_AS"/>
</dbReference>
<dbReference type="InterPro" id="IPR020617">
    <property type="entry name" value="Thiolase_C"/>
</dbReference>
<dbReference type="CDD" id="cd00751">
    <property type="entry name" value="thiolase"/>
    <property type="match status" value="1"/>
</dbReference>
<dbReference type="NCBIfam" id="TIGR01930">
    <property type="entry name" value="AcCoA-C-Actrans"/>
    <property type="match status" value="1"/>
</dbReference>
<sequence length="402" mass="40955">MAARYTQAMTRNDDSIVIVAARRTPIGSFLGGLKDVSAAELGVAAARAVAEGLPGDDIADVIVGNVLQAGGGMNVARQVALGAGLADHVPGLTVNRVCGSGLQAVISAAQGLRAGDGQLYLAGGSESMSRAPYLLPRAREGYRLGHAQALDSILSEGLTDVFNDYHMGITAENIAAQWGISREEQDAFALESQNRAAAALEGGHFADELVPVEVPGRKGSTTFDRDEYPRATSAEALAKLRPAFKKDGTVTAGNASGLNDGAAMLAVTTQGYAQAHGLPVLAEVASYAAIGVDPKIMGIGPARAVPIALARAGMTLADVDLLELNEAFAAQSLAVVRDLGADPARVNVTGGAIALGHPIGASGARVLVTLIHALRRTGKETGVASLCIGGGMGIAVVVRARN</sequence>
<evidence type="ECO:0000259" key="5">
    <source>
        <dbReference type="Pfam" id="PF00108"/>
    </source>
</evidence>
<comment type="caution">
    <text evidence="7">The sequence shown here is derived from an EMBL/GenBank/DDBJ whole genome shotgun (WGS) entry which is preliminary data.</text>
</comment>
<organism evidence="7 8">
    <name type="scientific">Deinococcus aerophilus</name>
    <dbReference type="NCBI Taxonomy" id="522488"/>
    <lineage>
        <taxon>Bacteria</taxon>
        <taxon>Thermotogati</taxon>
        <taxon>Deinococcota</taxon>
        <taxon>Deinococci</taxon>
        <taxon>Deinococcales</taxon>
        <taxon>Deinococcaceae</taxon>
        <taxon>Deinococcus</taxon>
    </lineage>
</organism>
<keyword evidence="3 4" id="KW-0012">Acyltransferase</keyword>
<name>A0ABQ2GI27_9DEIO</name>
<evidence type="ECO:0000313" key="7">
    <source>
        <dbReference type="EMBL" id="GGL97508.1"/>
    </source>
</evidence>
<evidence type="ECO:0000256" key="4">
    <source>
        <dbReference type="RuleBase" id="RU003557"/>
    </source>
</evidence>
<evidence type="ECO:0000256" key="1">
    <source>
        <dbReference type="ARBA" id="ARBA00010982"/>
    </source>
</evidence>
<gene>
    <name evidence="7" type="ORF">GCM10010841_02370</name>
</gene>
<dbReference type="PROSITE" id="PS00099">
    <property type="entry name" value="THIOLASE_3"/>
    <property type="match status" value="1"/>
</dbReference>
<protein>
    <submittedName>
        <fullName evidence="7">Acetyl-CoA acetyltransferase</fullName>
    </submittedName>
</protein>
<dbReference type="PIRSF" id="PIRSF000429">
    <property type="entry name" value="Ac-CoA_Ac_transf"/>
    <property type="match status" value="1"/>
</dbReference>
<accession>A0ABQ2GI27</accession>
<dbReference type="EMBL" id="BMOM01000001">
    <property type="protein sequence ID" value="GGL97508.1"/>
    <property type="molecule type" value="Genomic_DNA"/>
</dbReference>
<dbReference type="PROSITE" id="PS00737">
    <property type="entry name" value="THIOLASE_2"/>
    <property type="match status" value="1"/>
</dbReference>
<dbReference type="PANTHER" id="PTHR18919:SF107">
    <property type="entry name" value="ACETYL-COA ACETYLTRANSFERASE, CYTOSOLIC"/>
    <property type="match status" value="1"/>
</dbReference>